<evidence type="ECO:0000259" key="5">
    <source>
        <dbReference type="Pfam" id="PF25332"/>
    </source>
</evidence>
<feature type="domain" description="Phosphofurin acidic cluster sorting protein 1/2 C-terminal" evidence="4">
    <location>
        <begin position="441"/>
        <end position="859"/>
    </location>
</feature>
<feature type="compositionally biased region" description="Polar residues" evidence="3">
    <location>
        <begin position="296"/>
        <end position="312"/>
    </location>
</feature>
<accession>A0A3P9IMP8</accession>
<dbReference type="PANTHER" id="PTHR13280:SF16">
    <property type="entry name" value="PHOSPHOFURIN ACIDIC CLUSTER SORTING PROTEIN 1"/>
    <property type="match status" value="1"/>
</dbReference>
<dbReference type="Pfam" id="PF10254">
    <property type="entry name" value="Pacs-1"/>
    <property type="match status" value="1"/>
</dbReference>
<feature type="region of interest" description="Disordered" evidence="3">
    <location>
        <begin position="367"/>
        <end position="432"/>
    </location>
</feature>
<feature type="domain" description="Phosphofurin acidic cluster sorting protein 1/2 N-terminal C2" evidence="5">
    <location>
        <begin position="32"/>
        <end position="112"/>
    </location>
</feature>
<reference evidence="6 7" key="2">
    <citation type="submission" date="2017-04" db="EMBL/GenBank/DDBJ databases">
        <title>CpG methylation of centromeres and impact of large insertions on vertebrate speciation.</title>
        <authorList>
            <person name="Ichikawa K."/>
            <person name="Yoshimura J."/>
            <person name="Morishita S."/>
        </authorList>
    </citation>
    <scope>NUCLEOTIDE SEQUENCE</scope>
    <source>
        <strain evidence="6 7">HSOK</strain>
    </source>
</reference>
<reference evidence="6" key="4">
    <citation type="submission" date="2025-09" db="UniProtKB">
        <authorList>
            <consortium name="Ensembl"/>
        </authorList>
    </citation>
    <scope>IDENTIFICATION</scope>
    <source>
        <strain evidence="6">HSOK</strain>
    </source>
</reference>
<feature type="region of interest" description="Disordered" evidence="3">
    <location>
        <begin position="671"/>
        <end position="700"/>
    </location>
</feature>
<feature type="compositionally biased region" description="Basic and acidic residues" evidence="3">
    <location>
        <begin position="327"/>
        <end position="339"/>
    </location>
</feature>
<keyword evidence="2" id="KW-0597">Phosphoprotein</keyword>
<feature type="compositionally biased region" description="Basic and acidic residues" evidence="3">
    <location>
        <begin position="149"/>
        <end position="164"/>
    </location>
</feature>
<protein>
    <submittedName>
        <fullName evidence="6">Phosphofurin acidic cluster sorting protein 1</fullName>
    </submittedName>
</protein>
<sequence length="863" mass="95189">MSERGGVPRTGGVPSPHMQPSKPVSISSNRPVHMNLYATWEVDRSSPSCVPRLFNLTLKKLIMLKELDKDLTSVVIAVKLQGSKRILRSNEILLSSAGLTETDLQLTFSLQVMQHPSEGAQVLGLHSQLKDASVPVAEIRVYSLSSQPIDHEGPKAKMSDRSPDIDNYSEEDEESYSSEQEGSDDPIHGQYLYDEEDEVRKKKPRRKLPSNAAITRQPNIKQKFVALLKRFKVTDEVGFGLEHVSREQIQEVEEDLDELYDSLEMYNPSDSGPEMEETESILSTPKPKLRPFFEGMSQSSSQTEFGSLNSRGSLGRDAFSPQGEQPFLEKKPSRSRNLDEMPSETDTLELTDQEVITEVGPCITVSAAEKPHTPLKSSKNEIQPLPSPRLEGGHTPRHKRNSSTPMKERQLSKPLSERTNSSDSERSPDLGHSMPALRKAVYDQLNQILLSDSALPESLILVNGTEWQGQYVAEQLQGQRHPVVSTCSTAEIQAVLSAVLTRIQKFCNCNSSMPRAVKVVAVGGQSYLGAILQFFVTQLANKTSDWLNHMRFLVVPLGSHPVAKHLGFLDNRYSSSFLDSVWRDVFSRSEPPQTDQLDVAGRITQYISGATVTHQLPIAEAMLTCKHRTRDEDSYQKFIPFVGVVKVGLIESGGSPTGDSEEGVAVSLAVPSTSPPSHGSPTGMIKEAATPPSSPSMGSVLTVQGSPSISHGVDAIGLQVDYWLASLAEKRREGERRDVSCKNTLKSAFRSLQVSRLPGGGSSDPQAQVNTMAMTVVTKEKNKKVPTIFLGKKLKEKDVDSKSQVIEGISRLICSAKQQQTFLKVSIDGVEWNDVKFFQLAAQWPTHVKYFPVGLFGYSKPLL</sequence>
<dbReference type="Ensembl" id="ENSORLT00015030699.1">
    <property type="protein sequence ID" value="ENSORLP00015021287.1"/>
    <property type="gene ID" value="ENSORLG00015022563.1"/>
</dbReference>
<dbReference type="InterPro" id="IPR019381">
    <property type="entry name" value="PACS1/2_C"/>
</dbReference>
<reference key="1">
    <citation type="journal article" date="2007" name="Nature">
        <title>The medaka draft genome and insights into vertebrate genome evolution.</title>
        <authorList>
            <person name="Kasahara M."/>
            <person name="Naruse K."/>
            <person name="Sasaki S."/>
            <person name="Nakatani Y."/>
            <person name="Qu W."/>
            <person name="Ahsan B."/>
            <person name="Yamada T."/>
            <person name="Nagayasu Y."/>
            <person name="Doi K."/>
            <person name="Kasai Y."/>
            <person name="Jindo T."/>
            <person name="Kobayashi D."/>
            <person name="Shimada A."/>
            <person name="Toyoda A."/>
            <person name="Kuroki Y."/>
            <person name="Fujiyama A."/>
            <person name="Sasaki T."/>
            <person name="Shimizu A."/>
            <person name="Asakawa S."/>
            <person name="Shimizu N."/>
            <person name="Hashimoto S."/>
            <person name="Yang J."/>
            <person name="Lee Y."/>
            <person name="Matsushima K."/>
            <person name="Sugano S."/>
            <person name="Sakaizumi M."/>
            <person name="Narita T."/>
            <person name="Ohishi K."/>
            <person name="Haga S."/>
            <person name="Ohta F."/>
            <person name="Nomoto H."/>
            <person name="Nogata K."/>
            <person name="Morishita T."/>
            <person name="Endo T."/>
            <person name="Shin-I T."/>
            <person name="Takeda H."/>
            <person name="Morishita S."/>
            <person name="Kohara Y."/>
        </authorList>
    </citation>
    <scope>NUCLEOTIDE SEQUENCE [LARGE SCALE GENOMIC DNA]</scope>
    <source>
        <strain>Hd-rR</strain>
    </source>
</reference>
<evidence type="ECO:0000313" key="7">
    <source>
        <dbReference type="Proteomes" id="UP000265200"/>
    </source>
</evidence>
<evidence type="ECO:0000259" key="4">
    <source>
        <dbReference type="Pfam" id="PF10254"/>
    </source>
</evidence>
<comment type="similarity">
    <text evidence="1">Belongs to the PACS family.</text>
</comment>
<reference evidence="6" key="3">
    <citation type="submission" date="2025-08" db="UniProtKB">
        <authorList>
            <consortium name="Ensembl"/>
        </authorList>
    </citation>
    <scope>IDENTIFICATION</scope>
    <source>
        <strain evidence="6">HSOK</strain>
    </source>
</reference>
<name>A0A3P9IMP8_ORYLA</name>
<dbReference type="Proteomes" id="UP000265200">
    <property type="component" value="Chromosome 18"/>
</dbReference>
<organism evidence="6 7">
    <name type="scientific">Oryzias latipes</name>
    <name type="common">Japanese rice fish</name>
    <name type="synonym">Japanese killifish</name>
    <dbReference type="NCBI Taxonomy" id="8090"/>
    <lineage>
        <taxon>Eukaryota</taxon>
        <taxon>Metazoa</taxon>
        <taxon>Chordata</taxon>
        <taxon>Craniata</taxon>
        <taxon>Vertebrata</taxon>
        <taxon>Euteleostomi</taxon>
        <taxon>Actinopterygii</taxon>
        <taxon>Neopterygii</taxon>
        <taxon>Teleostei</taxon>
        <taxon>Neoteleostei</taxon>
        <taxon>Acanthomorphata</taxon>
        <taxon>Ovalentaria</taxon>
        <taxon>Atherinomorphae</taxon>
        <taxon>Beloniformes</taxon>
        <taxon>Adrianichthyidae</taxon>
        <taxon>Oryziinae</taxon>
        <taxon>Oryzias</taxon>
    </lineage>
</organism>
<feature type="compositionally biased region" description="Acidic residues" evidence="3">
    <location>
        <begin position="167"/>
        <end position="184"/>
    </location>
</feature>
<feature type="region of interest" description="Disordered" evidence="3">
    <location>
        <begin position="269"/>
        <end position="354"/>
    </location>
</feature>
<feature type="compositionally biased region" description="Acidic residues" evidence="3">
    <location>
        <begin position="341"/>
        <end position="352"/>
    </location>
</feature>
<proteinExistence type="inferred from homology"/>
<feature type="region of interest" description="Disordered" evidence="3">
    <location>
        <begin position="148"/>
        <end position="215"/>
    </location>
</feature>
<feature type="region of interest" description="Disordered" evidence="3">
    <location>
        <begin position="1"/>
        <end position="27"/>
    </location>
</feature>
<evidence type="ECO:0000313" key="6">
    <source>
        <dbReference type="Ensembl" id="ENSORLP00015021287.1"/>
    </source>
</evidence>
<dbReference type="PANTHER" id="PTHR13280">
    <property type="entry name" value="PHOSPHOFURIN ACIDIC CLUSTER SORTING PROTEIN"/>
    <property type="match status" value="1"/>
</dbReference>
<evidence type="ECO:0000256" key="3">
    <source>
        <dbReference type="SAM" id="MobiDB-lite"/>
    </source>
</evidence>
<dbReference type="InterPro" id="IPR057541">
    <property type="entry name" value="PACS1/2_N"/>
</dbReference>
<evidence type="ECO:0000256" key="2">
    <source>
        <dbReference type="ARBA" id="ARBA00022553"/>
    </source>
</evidence>
<dbReference type="AlphaFoldDB" id="A0A3P9IMP8"/>
<feature type="compositionally biased region" description="Low complexity" evidence="3">
    <location>
        <begin position="671"/>
        <end position="683"/>
    </location>
</feature>
<dbReference type="Pfam" id="PF25332">
    <property type="entry name" value="C2_PACS_N"/>
    <property type="match status" value="1"/>
</dbReference>
<evidence type="ECO:0000256" key="1">
    <source>
        <dbReference type="ARBA" id="ARBA00008590"/>
    </source>
</evidence>